<reference evidence="2" key="4">
    <citation type="submission" date="2025-09" db="UniProtKB">
        <authorList>
            <consortium name="Ensembl"/>
        </authorList>
    </citation>
    <scope>IDENTIFICATION</scope>
</reference>
<name>F6YWI8_CIOIN</name>
<organism evidence="2 3">
    <name type="scientific">Ciona intestinalis</name>
    <name type="common">Transparent sea squirt</name>
    <name type="synonym">Ascidia intestinalis</name>
    <dbReference type="NCBI Taxonomy" id="7719"/>
    <lineage>
        <taxon>Eukaryota</taxon>
        <taxon>Metazoa</taxon>
        <taxon>Chordata</taxon>
        <taxon>Tunicata</taxon>
        <taxon>Ascidiacea</taxon>
        <taxon>Phlebobranchia</taxon>
        <taxon>Cionidae</taxon>
        <taxon>Ciona</taxon>
    </lineage>
</organism>
<dbReference type="InParanoid" id="F6YWI8"/>
<dbReference type="HOGENOM" id="CLU_1331535_0_0_1"/>
<evidence type="ECO:0000256" key="1">
    <source>
        <dbReference type="SAM" id="Coils"/>
    </source>
</evidence>
<evidence type="ECO:0000313" key="3">
    <source>
        <dbReference type="Proteomes" id="UP000008144"/>
    </source>
</evidence>
<dbReference type="Ensembl" id="ENSCINT00000024816.1">
    <property type="protein sequence ID" value="ENSCINP00000024570.1"/>
    <property type="gene ID" value="ENSCING00000013362.1"/>
</dbReference>
<keyword evidence="1" id="KW-0175">Coiled coil</keyword>
<reference evidence="3" key="1">
    <citation type="journal article" date="2002" name="Science">
        <title>The draft genome of Ciona intestinalis: insights into chordate and vertebrate origins.</title>
        <authorList>
            <person name="Dehal P."/>
            <person name="Satou Y."/>
            <person name="Campbell R.K."/>
            <person name="Chapman J."/>
            <person name="Degnan B."/>
            <person name="De Tomaso A."/>
            <person name="Davidson B."/>
            <person name="Di Gregorio A."/>
            <person name="Gelpke M."/>
            <person name="Goodstein D.M."/>
            <person name="Harafuji N."/>
            <person name="Hastings K.E."/>
            <person name="Ho I."/>
            <person name="Hotta K."/>
            <person name="Huang W."/>
            <person name="Kawashima T."/>
            <person name="Lemaire P."/>
            <person name="Martinez D."/>
            <person name="Meinertzhagen I.A."/>
            <person name="Necula S."/>
            <person name="Nonaka M."/>
            <person name="Putnam N."/>
            <person name="Rash S."/>
            <person name="Saiga H."/>
            <person name="Satake M."/>
            <person name="Terry A."/>
            <person name="Yamada L."/>
            <person name="Wang H.G."/>
            <person name="Awazu S."/>
            <person name="Azumi K."/>
            <person name="Boore J."/>
            <person name="Branno M."/>
            <person name="Chin-Bow S."/>
            <person name="DeSantis R."/>
            <person name="Doyle S."/>
            <person name="Francino P."/>
            <person name="Keys D.N."/>
            <person name="Haga S."/>
            <person name="Hayashi H."/>
            <person name="Hino K."/>
            <person name="Imai K.S."/>
            <person name="Inaba K."/>
            <person name="Kano S."/>
            <person name="Kobayashi K."/>
            <person name="Kobayashi M."/>
            <person name="Lee B.I."/>
            <person name="Makabe K.W."/>
            <person name="Manohar C."/>
            <person name="Matassi G."/>
            <person name="Medina M."/>
            <person name="Mochizuki Y."/>
            <person name="Mount S."/>
            <person name="Morishita T."/>
            <person name="Miura S."/>
            <person name="Nakayama A."/>
            <person name="Nishizaka S."/>
            <person name="Nomoto H."/>
            <person name="Ohta F."/>
            <person name="Oishi K."/>
            <person name="Rigoutsos I."/>
            <person name="Sano M."/>
            <person name="Sasaki A."/>
            <person name="Sasakura Y."/>
            <person name="Shoguchi E."/>
            <person name="Shin-i T."/>
            <person name="Spagnuolo A."/>
            <person name="Stainier D."/>
            <person name="Suzuki M.M."/>
            <person name="Tassy O."/>
            <person name="Takatori N."/>
            <person name="Tokuoka M."/>
            <person name="Yagi K."/>
            <person name="Yoshizaki F."/>
            <person name="Wada S."/>
            <person name="Zhang C."/>
            <person name="Hyatt P.D."/>
            <person name="Larimer F."/>
            <person name="Detter C."/>
            <person name="Doggett N."/>
            <person name="Glavina T."/>
            <person name="Hawkins T."/>
            <person name="Richardson P."/>
            <person name="Lucas S."/>
            <person name="Kohara Y."/>
            <person name="Levine M."/>
            <person name="Satoh N."/>
            <person name="Rokhsar D.S."/>
        </authorList>
    </citation>
    <scope>NUCLEOTIDE SEQUENCE [LARGE SCALE GENOMIC DNA]</scope>
</reference>
<reference evidence="2" key="2">
    <citation type="journal article" date="2008" name="Genome Biol.">
        <title>Improved genome assembly and evidence-based global gene model set for the chordate Ciona intestinalis: new insight into intron and operon populations.</title>
        <authorList>
            <person name="Satou Y."/>
            <person name="Mineta K."/>
            <person name="Ogasawara M."/>
            <person name="Sasakura Y."/>
            <person name="Shoguchi E."/>
            <person name="Ueno K."/>
            <person name="Yamada L."/>
            <person name="Matsumoto J."/>
            <person name="Wasserscheid J."/>
            <person name="Dewar K."/>
            <person name="Wiley G.B."/>
            <person name="Macmil S.L."/>
            <person name="Roe B.A."/>
            <person name="Zeller R.W."/>
            <person name="Hastings K.E."/>
            <person name="Lemaire P."/>
            <person name="Lindquist E."/>
            <person name="Endo T."/>
            <person name="Hotta K."/>
            <person name="Inaba K."/>
        </authorList>
    </citation>
    <scope>NUCLEOTIDE SEQUENCE [LARGE SCALE GENOMIC DNA]</scope>
    <source>
        <strain evidence="2">wild type</strain>
    </source>
</reference>
<dbReference type="EMBL" id="EAAA01002572">
    <property type="status" value="NOT_ANNOTATED_CDS"/>
    <property type="molecule type" value="Genomic_DNA"/>
</dbReference>
<accession>F6YWI8</accession>
<evidence type="ECO:0000313" key="2">
    <source>
        <dbReference type="Ensembl" id="ENSCINP00000024570.1"/>
    </source>
</evidence>
<reference evidence="2" key="3">
    <citation type="submission" date="2025-08" db="UniProtKB">
        <authorList>
            <consortium name="Ensembl"/>
        </authorList>
    </citation>
    <scope>IDENTIFICATION</scope>
</reference>
<dbReference type="AlphaFoldDB" id="F6YWI8"/>
<keyword evidence="3" id="KW-1185">Reference proteome</keyword>
<dbReference type="STRING" id="7719.ENSCINP00000024570"/>
<feature type="coiled-coil region" evidence="1">
    <location>
        <begin position="130"/>
        <end position="186"/>
    </location>
</feature>
<proteinExistence type="predicted"/>
<sequence length="206" mass="24484">MYVLGGIRDMGMVTLHESYVLRFINPSERKPIAEHLIGDFCTEQYSLSCWSPTKQPAVSYKVDERYKDITDKRIKDFVQTKLDFPLCDHVLKYEAEDVEPVDVQLCTFRAASAELSHAKQALENEKIKIIQCFEKERVEVERLVKMHKRQNEAWWFERRKENDVERQKLRKAWERIESQREILENERRLLGAKGEQVARLLQQINT</sequence>
<dbReference type="Proteomes" id="UP000008144">
    <property type="component" value="Chromosome 8"/>
</dbReference>
<protein>
    <submittedName>
        <fullName evidence="2">Uncharacterized protein</fullName>
    </submittedName>
</protein>